<dbReference type="EMBL" id="JAZHXI010000005">
    <property type="protein sequence ID" value="KAL2071507.1"/>
    <property type="molecule type" value="Genomic_DNA"/>
</dbReference>
<evidence type="ECO:0000313" key="3">
    <source>
        <dbReference type="Proteomes" id="UP001595075"/>
    </source>
</evidence>
<evidence type="ECO:0000256" key="1">
    <source>
        <dbReference type="SAM" id="MobiDB-lite"/>
    </source>
</evidence>
<evidence type="ECO:0000313" key="2">
    <source>
        <dbReference type="EMBL" id="KAL2071507.1"/>
    </source>
</evidence>
<feature type="region of interest" description="Disordered" evidence="1">
    <location>
        <begin position="302"/>
        <end position="323"/>
    </location>
</feature>
<sequence>MRATATRWEEKAQTIDIQRYRRPVPVAAKAPRVHHTYKTIGKFSTCVLIDGQSYSLPHQANLMGNTPRVSPWLCSARPILSDFTIIDLSSPTCPFDTQTLYKSPEFDAKDKAVLTFAADDFILMGNRISKMEKGSCQEKFDRLSRDLTSIKQSKKKCIFTAIIAWSDNDQEMKWVRDSPKALLLQIGNIVPIHSRPPLSTRGWIAAGKTLFQDRFEVHVWVVYSAAYEHAYFKGAVDEWRSAKFEASFIEVEGSAYPSTPTDNPLPNMYLMHVNFTGKKFPRPNVDDIVAVHIPLPVPDCPAYTEDDARPDRTPGAVETDYDDTYEDGTLRTGGDGDAVNVSYDENAVQKVARAVTAEKQLERDLRSLQTWSGRVVRSDESTPPDLCTR</sequence>
<protein>
    <submittedName>
        <fullName evidence="2">Uncharacterized protein</fullName>
    </submittedName>
</protein>
<reference evidence="2 3" key="1">
    <citation type="journal article" date="2024" name="Commun. Biol.">
        <title>Comparative genomic analysis of thermophilic fungi reveals convergent evolutionary adaptations and gene losses.</title>
        <authorList>
            <person name="Steindorff A.S."/>
            <person name="Aguilar-Pontes M.V."/>
            <person name="Robinson A.J."/>
            <person name="Andreopoulos B."/>
            <person name="LaButti K."/>
            <person name="Kuo A."/>
            <person name="Mondo S."/>
            <person name="Riley R."/>
            <person name="Otillar R."/>
            <person name="Haridas S."/>
            <person name="Lipzen A."/>
            <person name="Grimwood J."/>
            <person name="Schmutz J."/>
            <person name="Clum A."/>
            <person name="Reid I.D."/>
            <person name="Moisan M.C."/>
            <person name="Butler G."/>
            <person name="Nguyen T.T.M."/>
            <person name="Dewar K."/>
            <person name="Conant G."/>
            <person name="Drula E."/>
            <person name="Henrissat B."/>
            <person name="Hansel C."/>
            <person name="Singer S."/>
            <person name="Hutchinson M.I."/>
            <person name="de Vries R.P."/>
            <person name="Natvig D.O."/>
            <person name="Powell A.J."/>
            <person name="Tsang A."/>
            <person name="Grigoriev I.V."/>
        </authorList>
    </citation>
    <scope>NUCLEOTIDE SEQUENCE [LARGE SCALE GENOMIC DNA]</scope>
    <source>
        <strain evidence="2 3">CBS 494.80</strain>
    </source>
</reference>
<dbReference type="Proteomes" id="UP001595075">
    <property type="component" value="Unassembled WGS sequence"/>
</dbReference>
<proteinExistence type="predicted"/>
<accession>A0ABR4CPP3</accession>
<gene>
    <name evidence="2" type="ORF">VTL71DRAFT_12742</name>
</gene>
<name>A0ABR4CPP3_9HELO</name>
<comment type="caution">
    <text evidence="2">The sequence shown here is derived from an EMBL/GenBank/DDBJ whole genome shotgun (WGS) entry which is preliminary data.</text>
</comment>
<organism evidence="2 3">
    <name type="scientific">Oculimacula yallundae</name>
    <dbReference type="NCBI Taxonomy" id="86028"/>
    <lineage>
        <taxon>Eukaryota</taxon>
        <taxon>Fungi</taxon>
        <taxon>Dikarya</taxon>
        <taxon>Ascomycota</taxon>
        <taxon>Pezizomycotina</taxon>
        <taxon>Leotiomycetes</taxon>
        <taxon>Helotiales</taxon>
        <taxon>Ploettnerulaceae</taxon>
        <taxon>Oculimacula</taxon>
    </lineage>
</organism>
<keyword evidence="3" id="KW-1185">Reference proteome</keyword>